<keyword evidence="3" id="KW-0812">Transmembrane</keyword>
<protein>
    <recommendedName>
        <fullName evidence="4">Thioredoxin domain-containing protein</fullName>
    </recommendedName>
</protein>
<reference evidence="5" key="1">
    <citation type="submission" date="2018-05" db="EMBL/GenBank/DDBJ databases">
        <authorList>
            <person name="Lanie J.A."/>
            <person name="Ng W.-L."/>
            <person name="Kazmierczak K.M."/>
            <person name="Andrzejewski T.M."/>
            <person name="Davidsen T.M."/>
            <person name="Wayne K.J."/>
            <person name="Tettelin H."/>
            <person name="Glass J.I."/>
            <person name="Rusch D."/>
            <person name="Podicherti R."/>
            <person name="Tsui H.-C.T."/>
            <person name="Winkler M.E."/>
        </authorList>
    </citation>
    <scope>NUCLEOTIDE SEQUENCE</scope>
</reference>
<keyword evidence="3" id="KW-1133">Transmembrane helix</keyword>
<evidence type="ECO:0000256" key="2">
    <source>
        <dbReference type="ARBA" id="ARBA00023008"/>
    </source>
</evidence>
<evidence type="ECO:0000256" key="3">
    <source>
        <dbReference type="SAM" id="Phobius"/>
    </source>
</evidence>
<keyword evidence="3" id="KW-0472">Membrane</keyword>
<dbReference type="PANTHER" id="PTHR12151">
    <property type="entry name" value="ELECTRON TRANSPORT PROTIN SCO1/SENC FAMILY MEMBER"/>
    <property type="match status" value="1"/>
</dbReference>
<evidence type="ECO:0000313" key="5">
    <source>
        <dbReference type="EMBL" id="SVA33427.1"/>
    </source>
</evidence>
<keyword evidence="2" id="KW-0186">Copper</keyword>
<dbReference type="AlphaFoldDB" id="A0A381V1D7"/>
<feature type="transmembrane region" description="Helical" evidence="3">
    <location>
        <begin position="6"/>
        <end position="22"/>
    </location>
</feature>
<accession>A0A381V1D7</accession>
<dbReference type="SUPFAM" id="SSF52833">
    <property type="entry name" value="Thioredoxin-like"/>
    <property type="match status" value="1"/>
</dbReference>
<gene>
    <name evidence="5" type="ORF">METZ01_LOCUS86281</name>
</gene>
<dbReference type="PANTHER" id="PTHR12151:SF25">
    <property type="entry name" value="LINALOOL DEHYDRATASE_ISOMERASE DOMAIN-CONTAINING PROTEIN"/>
    <property type="match status" value="1"/>
</dbReference>
<name>A0A381V1D7_9ZZZZ</name>
<dbReference type="CDD" id="cd02968">
    <property type="entry name" value="SCO"/>
    <property type="match status" value="1"/>
</dbReference>
<dbReference type="InterPro" id="IPR013766">
    <property type="entry name" value="Thioredoxin_domain"/>
</dbReference>
<comment type="similarity">
    <text evidence="1">Belongs to the SCO1/2 family.</text>
</comment>
<evidence type="ECO:0000256" key="1">
    <source>
        <dbReference type="ARBA" id="ARBA00010996"/>
    </source>
</evidence>
<dbReference type="Pfam" id="PF02630">
    <property type="entry name" value="SCO1-SenC"/>
    <property type="match status" value="1"/>
</dbReference>
<dbReference type="InterPro" id="IPR036249">
    <property type="entry name" value="Thioredoxin-like_sf"/>
</dbReference>
<evidence type="ECO:0000259" key="4">
    <source>
        <dbReference type="PROSITE" id="PS51352"/>
    </source>
</evidence>
<dbReference type="EMBL" id="UINC01007456">
    <property type="protein sequence ID" value="SVA33427.1"/>
    <property type="molecule type" value="Genomic_DNA"/>
</dbReference>
<organism evidence="5">
    <name type="scientific">marine metagenome</name>
    <dbReference type="NCBI Taxonomy" id="408172"/>
    <lineage>
        <taxon>unclassified sequences</taxon>
        <taxon>metagenomes</taxon>
        <taxon>ecological metagenomes</taxon>
    </lineage>
</organism>
<feature type="domain" description="Thioredoxin" evidence="4">
    <location>
        <begin position="31"/>
        <end position="190"/>
    </location>
</feature>
<dbReference type="PROSITE" id="PS51352">
    <property type="entry name" value="THIOREDOXIN_2"/>
    <property type="match status" value="1"/>
</dbReference>
<proteinExistence type="inferred from homology"/>
<sequence length="193" mass="22096">MFFRPWVYIIAFIIIIALIAVMQPDGAEEQLPIIGKIPAFDLVDQNSKQFTLENLEGNVWLADFIFTTCSGPCPIMTERMGMVQHDLLEIDKLKFVSFTVNPDYDTPEVLKKYAQRFDADVGSWSFVTGKYEQIQELIVEGFKMGDVEEIVFHSTRFALVDHEGNLRGYYSGTEPAEHDILTRDIHALINDIR</sequence>
<dbReference type="InterPro" id="IPR003782">
    <property type="entry name" value="SCO1/SenC"/>
</dbReference>
<dbReference type="Gene3D" id="3.40.30.10">
    <property type="entry name" value="Glutaredoxin"/>
    <property type="match status" value="1"/>
</dbReference>